<dbReference type="InterPro" id="IPR036390">
    <property type="entry name" value="WH_DNA-bd_sf"/>
</dbReference>
<evidence type="ECO:0000313" key="6">
    <source>
        <dbReference type="Proteomes" id="UP001306950"/>
    </source>
</evidence>
<evidence type="ECO:0000256" key="3">
    <source>
        <dbReference type="ARBA" id="ARBA00023163"/>
    </source>
</evidence>
<reference evidence="5 6" key="1">
    <citation type="submission" date="2024-02" db="EMBL/GenBank/DDBJ databases">
        <title>A nitrogen-fixing paenibacillus bacterium.</title>
        <authorList>
            <person name="Zhang W.L."/>
            <person name="Chen S.F."/>
        </authorList>
    </citation>
    <scope>NUCLEOTIDE SEQUENCE [LARGE SCALE GENOMIC DNA]</scope>
    <source>
        <strain evidence="5 6">M1</strain>
    </source>
</reference>
<evidence type="ECO:0000313" key="5">
    <source>
        <dbReference type="EMBL" id="MEF2965614.1"/>
    </source>
</evidence>
<dbReference type="EMBL" id="JAZHPZ010000003">
    <property type="protein sequence ID" value="MEF2965614.1"/>
    <property type="molecule type" value="Genomic_DNA"/>
</dbReference>
<accession>A0ABU7VPE7</accession>
<dbReference type="PANTHER" id="PTHR42756:SF1">
    <property type="entry name" value="TRANSCRIPTIONAL REPRESSOR OF EMRAB OPERON"/>
    <property type="match status" value="1"/>
</dbReference>
<organism evidence="5 6">
    <name type="scientific">Paenibacillus haidiansis</name>
    <dbReference type="NCBI Taxonomy" id="1574488"/>
    <lineage>
        <taxon>Bacteria</taxon>
        <taxon>Bacillati</taxon>
        <taxon>Bacillota</taxon>
        <taxon>Bacilli</taxon>
        <taxon>Bacillales</taxon>
        <taxon>Paenibacillaceae</taxon>
        <taxon>Paenibacillus</taxon>
    </lineage>
</organism>
<feature type="domain" description="HTH marR-type" evidence="4">
    <location>
        <begin position="6"/>
        <end position="137"/>
    </location>
</feature>
<dbReference type="RefSeq" id="WP_331845850.1">
    <property type="nucleotide sequence ID" value="NZ_JAZHPZ010000003.1"/>
</dbReference>
<dbReference type="SMART" id="SM00347">
    <property type="entry name" value="HTH_MARR"/>
    <property type="match status" value="1"/>
</dbReference>
<dbReference type="PRINTS" id="PR00598">
    <property type="entry name" value="HTHMARR"/>
</dbReference>
<comment type="caution">
    <text evidence="5">The sequence shown here is derived from an EMBL/GenBank/DDBJ whole genome shotgun (WGS) entry which is preliminary data.</text>
</comment>
<dbReference type="PANTHER" id="PTHR42756">
    <property type="entry name" value="TRANSCRIPTIONAL REGULATOR, MARR"/>
    <property type="match status" value="1"/>
</dbReference>
<keyword evidence="6" id="KW-1185">Reference proteome</keyword>
<evidence type="ECO:0000256" key="1">
    <source>
        <dbReference type="ARBA" id="ARBA00023015"/>
    </source>
</evidence>
<protein>
    <submittedName>
        <fullName evidence="5">MarR family winged helix-turn-helix transcriptional regulator</fullName>
    </submittedName>
</protein>
<proteinExistence type="predicted"/>
<gene>
    <name evidence="5" type="ORF">V3851_07200</name>
</gene>
<dbReference type="PROSITE" id="PS50995">
    <property type="entry name" value="HTH_MARR_2"/>
    <property type="match status" value="1"/>
</dbReference>
<dbReference type="InterPro" id="IPR000835">
    <property type="entry name" value="HTH_MarR-typ"/>
</dbReference>
<sequence length="144" mass="16538">MENANARELFHILNRRFSLLNKTCCKVGDLDLSSVQSHIVFEVDRRHQPSMQQIAETLGVDITTFSRQVQTLIKMNLLKKTPDAADRRVYILSLTTEGKIAADSIDHQMNTQLDEIFSHMSEFEKETVLRSIQLMNDCMEKHSG</sequence>
<keyword evidence="2" id="KW-0238">DNA-binding</keyword>
<evidence type="ECO:0000256" key="2">
    <source>
        <dbReference type="ARBA" id="ARBA00023125"/>
    </source>
</evidence>
<name>A0ABU7VPE7_9BACL</name>
<keyword evidence="1" id="KW-0805">Transcription regulation</keyword>
<keyword evidence="3" id="KW-0804">Transcription</keyword>
<dbReference type="SUPFAM" id="SSF46785">
    <property type="entry name" value="Winged helix' DNA-binding domain"/>
    <property type="match status" value="1"/>
</dbReference>
<evidence type="ECO:0000259" key="4">
    <source>
        <dbReference type="PROSITE" id="PS50995"/>
    </source>
</evidence>
<dbReference type="Proteomes" id="UP001306950">
    <property type="component" value="Unassembled WGS sequence"/>
</dbReference>
<dbReference type="Gene3D" id="1.10.10.10">
    <property type="entry name" value="Winged helix-like DNA-binding domain superfamily/Winged helix DNA-binding domain"/>
    <property type="match status" value="1"/>
</dbReference>
<dbReference type="InterPro" id="IPR036388">
    <property type="entry name" value="WH-like_DNA-bd_sf"/>
</dbReference>
<dbReference type="Pfam" id="PF01047">
    <property type="entry name" value="MarR"/>
    <property type="match status" value="1"/>
</dbReference>